<dbReference type="SUPFAM" id="SSF49354">
    <property type="entry name" value="PapD-like"/>
    <property type="match status" value="1"/>
</dbReference>
<dbReference type="SMR" id="A0A1S4A658"/>
<dbReference type="GO" id="GO:0061817">
    <property type="term" value="P:endoplasmic reticulum-plasma membrane tethering"/>
    <property type="evidence" value="ECO:0000318"/>
    <property type="project" value="GO_Central"/>
</dbReference>
<evidence type="ECO:0000313" key="7">
    <source>
        <dbReference type="RefSeq" id="XP_016472133.1"/>
    </source>
</evidence>
<comment type="subcellular location">
    <subcellularLocation>
        <location evidence="1">Membrane</location>
        <topology evidence="1">Single-pass type IV membrane protein</topology>
    </subcellularLocation>
</comment>
<name>A0A1S4A658_TOBAC</name>
<dbReference type="PaxDb" id="4097-A0A1S4A658"/>
<evidence type="ECO:0000256" key="5">
    <source>
        <dbReference type="ARBA" id="ARBA00023136"/>
    </source>
</evidence>
<dbReference type="PANTHER" id="PTHR10809:SF6">
    <property type="entry name" value="AT11025P-RELATED"/>
    <property type="match status" value="1"/>
</dbReference>
<dbReference type="Pfam" id="PF00635">
    <property type="entry name" value="Motile_Sperm"/>
    <property type="match status" value="1"/>
</dbReference>
<dbReference type="OrthoDB" id="264603at2759"/>
<gene>
    <name evidence="7" type="primary">LOC107794182</name>
</gene>
<organism evidence="7">
    <name type="scientific">Nicotiana tabacum</name>
    <name type="common">Common tobacco</name>
    <dbReference type="NCBI Taxonomy" id="4097"/>
    <lineage>
        <taxon>Eukaryota</taxon>
        <taxon>Viridiplantae</taxon>
        <taxon>Streptophyta</taxon>
        <taxon>Embryophyta</taxon>
        <taxon>Tracheophyta</taxon>
        <taxon>Spermatophyta</taxon>
        <taxon>Magnoliopsida</taxon>
        <taxon>eudicotyledons</taxon>
        <taxon>Gunneridae</taxon>
        <taxon>Pentapetalae</taxon>
        <taxon>asterids</taxon>
        <taxon>lamiids</taxon>
        <taxon>Solanales</taxon>
        <taxon>Solanaceae</taxon>
        <taxon>Nicotianoideae</taxon>
        <taxon>Nicotianeae</taxon>
        <taxon>Nicotiana</taxon>
    </lineage>
</organism>
<accession>A0A1S4A658</accession>
<dbReference type="InterPro" id="IPR008962">
    <property type="entry name" value="PapD-like_sf"/>
</dbReference>
<evidence type="ECO:0000256" key="3">
    <source>
        <dbReference type="ARBA" id="ARBA00022692"/>
    </source>
</evidence>
<proteinExistence type="inferred from homology"/>
<dbReference type="InterPro" id="IPR016763">
    <property type="entry name" value="VAP"/>
</dbReference>
<reference evidence="7" key="1">
    <citation type="submission" date="2025-08" db="UniProtKB">
        <authorList>
            <consortium name="RefSeq"/>
        </authorList>
    </citation>
    <scope>IDENTIFICATION</scope>
</reference>
<comment type="similarity">
    <text evidence="2">Belongs to the VAMP-associated protein (VAP) (TC 9.B.17) family.</text>
</comment>
<dbReference type="FunFam" id="2.60.40.10:FF:000813">
    <property type="entry name" value="Vesicle-associated protein 1-1"/>
    <property type="match status" value="1"/>
</dbReference>
<dbReference type="InterPro" id="IPR000535">
    <property type="entry name" value="MSP_dom"/>
</dbReference>
<dbReference type="GO" id="GO:0005789">
    <property type="term" value="C:endoplasmic reticulum membrane"/>
    <property type="evidence" value="ECO:0000318"/>
    <property type="project" value="GO_Central"/>
</dbReference>
<dbReference type="RefSeq" id="XP_016472133.1">
    <property type="nucleotide sequence ID" value="XM_016616647.1"/>
</dbReference>
<dbReference type="Gene3D" id="2.60.40.10">
    <property type="entry name" value="Immunoglobulins"/>
    <property type="match status" value="1"/>
</dbReference>
<keyword evidence="5" id="KW-0472">Membrane</keyword>
<feature type="domain" description="MSP" evidence="6">
    <location>
        <begin position="1"/>
        <end position="114"/>
    </location>
</feature>
<evidence type="ECO:0000256" key="1">
    <source>
        <dbReference type="ARBA" id="ARBA00004211"/>
    </source>
</evidence>
<dbReference type="GO" id="GO:0090158">
    <property type="term" value="P:endoplasmic reticulum membrane organization"/>
    <property type="evidence" value="ECO:0000318"/>
    <property type="project" value="GO_Central"/>
</dbReference>
<dbReference type="OMA" id="ISISCTH"/>
<dbReference type="PROSITE" id="PS50202">
    <property type="entry name" value="MSP"/>
    <property type="match status" value="1"/>
</dbReference>
<sequence>MSSGELLNVEPLDLKYPLAISISCTHYFQVKTTNAKKYCVRPNKGIVLPRSTCHVVVTMQAQKEAPSDMQCKDRFLLRSVVANPGTTPEDFTQEMFKKEAGRVVDESRLRVIYIPPPQPPFPVAESSRQFMKDIGHLDGFEVVYLITCDH</sequence>
<dbReference type="InterPro" id="IPR013783">
    <property type="entry name" value="Ig-like_fold"/>
</dbReference>
<protein>
    <submittedName>
        <fullName evidence="7">Vesicle-associated protein 1-1-like</fullName>
    </submittedName>
</protein>
<evidence type="ECO:0000256" key="2">
    <source>
        <dbReference type="ARBA" id="ARBA00008932"/>
    </source>
</evidence>
<dbReference type="STRING" id="4097.A0A1S4A658"/>
<dbReference type="KEGG" id="nta:107794182"/>
<evidence type="ECO:0000256" key="4">
    <source>
        <dbReference type="ARBA" id="ARBA00022989"/>
    </source>
</evidence>
<dbReference type="AlphaFoldDB" id="A0A1S4A658"/>
<dbReference type="PANTHER" id="PTHR10809">
    <property type="entry name" value="VESICLE-ASSOCIATED MEMBRANE PROTEIN-ASSOCIATED PROTEIN"/>
    <property type="match status" value="1"/>
</dbReference>
<keyword evidence="3" id="KW-0812">Transmembrane</keyword>
<dbReference type="GO" id="GO:0005886">
    <property type="term" value="C:plasma membrane"/>
    <property type="evidence" value="ECO:0000318"/>
    <property type="project" value="GO_Central"/>
</dbReference>
<dbReference type="GO" id="GO:0043495">
    <property type="term" value="F:protein-membrane adaptor activity"/>
    <property type="evidence" value="ECO:0000318"/>
    <property type="project" value="GO_Central"/>
</dbReference>
<keyword evidence="4" id="KW-1133">Transmembrane helix</keyword>
<evidence type="ECO:0000259" key="6">
    <source>
        <dbReference type="PROSITE" id="PS50202"/>
    </source>
</evidence>